<dbReference type="AlphaFoldDB" id="A0A1Y1WDU1"/>
<dbReference type="RefSeq" id="XP_040745013.1">
    <property type="nucleotide sequence ID" value="XM_040883283.1"/>
</dbReference>
<comment type="caution">
    <text evidence="1">The sequence shown here is derived from an EMBL/GenBank/DDBJ whole genome shotgun (WGS) entry which is preliminary data.</text>
</comment>
<keyword evidence="2" id="KW-1185">Reference proteome</keyword>
<dbReference type="Proteomes" id="UP000193922">
    <property type="component" value="Unassembled WGS sequence"/>
</dbReference>
<dbReference type="GeneID" id="63799931"/>
<accession>A0A1Y1WDU1</accession>
<evidence type="ECO:0000313" key="1">
    <source>
        <dbReference type="EMBL" id="ORX71498.1"/>
    </source>
</evidence>
<reference evidence="1 2" key="1">
    <citation type="submission" date="2016-07" db="EMBL/GenBank/DDBJ databases">
        <title>Pervasive Adenine N6-methylation of Active Genes in Fungi.</title>
        <authorList>
            <consortium name="DOE Joint Genome Institute"/>
            <person name="Mondo S.J."/>
            <person name="Dannebaum R.O."/>
            <person name="Kuo R.C."/>
            <person name="Labutti K."/>
            <person name="Haridas S."/>
            <person name="Kuo A."/>
            <person name="Salamov A."/>
            <person name="Ahrendt S.R."/>
            <person name="Lipzen A."/>
            <person name="Sullivan W."/>
            <person name="Andreopoulos W.B."/>
            <person name="Clum A."/>
            <person name="Lindquist E."/>
            <person name="Daum C."/>
            <person name="Ramamoorthy G.K."/>
            <person name="Gryganskyi A."/>
            <person name="Culley D."/>
            <person name="Magnuson J.K."/>
            <person name="James T.Y."/>
            <person name="O'Malley M.A."/>
            <person name="Stajich J.E."/>
            <person name="Spatafora J.W."/>
            <person name="Visel A."/>
            <person name="Grigoriev I.V."/>
        </authorList>
    </citation>
    <scope>NUCLEOTIDE SEQUENCE [LARGE SCALE GENOMIC DNA]</scope>
    <source>
        <strain evidence="1 2">ATCC 12442</strain>
    </source>
</reference>
<organism evidence="1 2">
    <name type="scientific">Linderina pennispora</name>
    <dbReference type="NCBI Taxonomy" id="61395"/>
    <lineage>
        <taxon>Eukaryota</taxon>
        <taxon>Fungi</taxon>
        <taxon>Fungi incertae sedis</taxon>
        <taxon>Zoopagomycota</taxon>
        <taxon>Kickxellomycotina</taxon>
        <taxon>Kickxellomycetes</taxon>
        <taxon>Kickxellales</taxon>
        <taxon>Kickxellaceae</taxon>
        <taxon>Linderina</taxon>
    </lineage>
</organism>
<name>A0A1Y1WDU1_9FUNG</name>
<proteinExistence type="predicted"/>
<evidence type="ECO:0000313" key="2">
    <source>
        <dbReference type="Proteomes" id="UP000193922"/>
    </source>
</evidence>
<dbReference type="OrthoDB" id="10577134at2759"/>
<protein>
    <submittedName>
        <fullName evidence="1">Uncharacterized protein</fullName>
    </submittedName>
</protein>
<gene>
    <name evidence="1" type="ORF">DL89DRAFT_127742</name>
</gene>
<dbReference type="EMBL" id="MCFD01000004">
    <property type="protein sequence ID" value="ORX71498.1"/>
    <property type="molecule type" value="Genomic_DNA"/>
</dbReference>
<sequence>MIAQMHECLNIPYLAAVPGVILSTSVNSSTRWSAFSHKWSPDMCLLVDCLRPNHLLVLIQTFVYCYMNDDFVPSLPVRSTVLDAERWQRLQKHVLPAYTRTGAVRFATAVWWKNSANVHTFYRSISHLVERRFRPRGWNRIVPGDAELDQLNTCIVSLRVSMQQIELRLPNLAGTWSDGTVGLVGNLYASQDSGPPDANLIKEQSSLFGPGHWVLEEFSFGETVDTDTWCQRALDLMYQQVKLYMAKRATAAAADASRAAAVSVSFDTTAHTPKQRLAAIRAAYLMLLELSESANEMSLEDLTRAMNKIIAIHEWNAYKSRTYTILQLEGKGVRRGRRRRRQQQQQ</sequence>